<evidence type="ECO:0000313" key="9">
    <source>
        <dbReference type="EMBL" id="OGI83891.1"/>
    </source>
</evidence>
<evidence type="ECO:0000256" key="5">
    <source>
        <dbReference type="ARBA" id="ARBA00023136"/>
    </source>
</evidence>
<feature type="transmembrane region" description="Helical" evidence="6">
    <location>
        <begin position="198"/>
        <end position="221"/>
    </location>
</feature>
<dbReference type="PANTHER" id="PTHR36115:SF4">
    <property type="entry name" value="MEMBRANE PROTEIN"/>
    <property type="match status" value="1"/>
</dbReference>
<evidence type="ECO:0000256" key="1">
    <source>
        <dbReference type="ARBA" id="ARBA00004651"/>
    </source>
</evidence>
<evidence type="ECO:0000256" key="4">
    <source>
        <dbReference type="ARBA" id="ARBA00022989"/>
    </source>
</evidence>
<dbReference type="STRING" id="1801764.A2903_00945"/>
<evidence type="ECO:0000259" key="8">
    <source>
        <dbReference type="Pfam" id="PF13240"/>
    </source>
</evidence>
<accession>A0A1F6WPT0</accession>
<name>A0A1F6WPT0_9BACT</name>
<feature type="domain" description="Zinc-ribbon" evidence="8">
    <location>
        <begin position="2"/>
        <end position="22"/>
    </location>
</feature>
<feature type="transmembrane region" description="Helical" evidence="6">
    <location>
        <begin position="50"/>
        <end position="72"/>
    </location>
</feature>
<dbReference type="AlphaFoldDB" id="A0A1F6WPT0"/>
<dbReference type="InterPro" id="IPR026870">
    <property type="entry name" value="Zinc_ribbon_dom"/>
</dbReference>
<keyword evidence="2" id="KW-1003">Cell membrane</keyword>
<feature type="domain" description="RDD" evidence="7">
    <location>
        <begin position="41"/>
        <end position="213"/>
    </location>
</feature>
<feature type="transmembrane region" description="Helical" evidence="6">
    <location>
        <begin position="92"/>
        <end position="110"/>
    </location>
</feature>
<dbReference type="Proteomes" id="UP000178184">
    <property type="component" value="Unassembled WGS sequence"/>
</dbReference>
<keyword evidence="5 6" id="KW-0472">Membrane</keyword>
<evidence type="ECO:0000256" key="6">
    <source>
        <dbReference type="SAM" id="Phobius"/>
    </source>
</evidence>
<evidence type="ECO:0000259" key="7">
    <source>
        <dbReference type="Pfam" id="PF06271"/>
    </source>
</evidence>
<keyword evidence="4 6" id="KW-1133">Transmembrane helix</keyword>
<evidence type="ECO:0008006" key="11">
    <source>
        <dbReference type="Google" id="ProtNLM"/>
    </source>
</evidence>
<sequence>MFCQKCGNQLIEGSVFCSSCGQGIASPVSPVDTAKPALLPASLGKRVGNYFLDIIGFYLFFFLICFIVGFFSGFISSILKIEDLVNFDSLDSLIFSLFSFIALIFYYLFFEYIWQRTPGKWITGTKVVRFNGDKPKFMQIVGRTFARFIPFEFLSFLSNNPVGWHDHLSKTFVVPAKYTKEDILILNSIESKKKYNNIGIIVIVVIFSTILLIGIFAALVLTSLNSAREKAKQAQQSEQIL</sequence>
<evidence type="ECO:0000256" key="3">
    <source>
        <dbReference type="ARBA" id="ARBA00022692"/>
    </source>
</evidence>
<dbReference type="InterPro" id="IPR010432">
    <property type="entry name" value="RDD"/>
</dbReference>
<comment type="subcellular location">
    <subcellularLocation>
        <location evidence="1">Cell membrane</location>
        <topology evidence="1">Multi-pass membrane protein</topology>
    </subcellularLocation>
</comment>
<proteinExistence type="predicted"/>
<dbReference type="InterPro" id="IPR051791">
    <property type="entry name" value="Pra-immunoreactive"/>
</dbReference>
<dbReference type="Pfam" id="PF13240">
    <property type="entry name" value="Zn_Ribbon_1"/>
    <property type="match status" value="1"/>
</dbReference>
<protein>
    <recommendedName>
        <fullName evidence="11">RDD domain-containing protein</fullName>
    </recommendedName>
</protein>
<gene>
    <name evidence="9" type="ORF">A2903_00945</name>
</gene>
<keyword evidence="3 6" id="KW-0812">Transmembrane</keyword>
<evidence type="ECO:0000313" key="10">
    <source>
        <dbReference type="Proteomes" id="UP000178184"/>
    </source>
</evidence>
<dbReference type="EMBL" id="MFUO01000017">
    <property type="protein sequence ID" value="OGI83891.1"/>
    <property type="molecule type" value="Genomic_DNA"/>
</dbReference>
<reference evidence="9 10" key="1">
    <citation type="journal article" date="2016" name="Nat. Commun.">
        <title>Thousands of microbial genomes shed light on interconnected biogeochemical processes in an aquifer system.</title>
        <authorList>
            <person name="Anantharaman K."/>
            <person name="Brown C.T."/>
            <person name="Hug L.A."/>
            <person name="Sharon I."/>
            <person name="Castelle C.J."/>
            <person name="Probst A.J."/>
            <person name="Thomas B.C."/>
            <person name="Singh A."/>
            <person name="Wilkins M.J."/>
            <person name="Karaoz U."/>
            <person name="Brodie E.L."/>
            <person name="Williams K.H."/>
            <person name="Hubbard S.S."/>
            <person name="Banfield J.F."/>
        </authorList>
    </citation>
    <scope>NUCLEOTIDE SEQUENCE [LARGE SCALE GENOMIC DNA]</scope>
</reference>
<comment type="caution">
    <text evidence="9">The sequence shown here is derived from an EMBL/GenBank/DDBJ whole genome shotgun (WGS) entry which is preliminary data.</text>
</comment>
<organism evidence="9 10">
    <name type="scientific">Candidatus Nomurabacteria bacterium RIFCSPLOWO2_01_FULL_33_17</name>
    <dbReference type="NCBI Taxonomy" id="1801764"/>
    <lineage>
        <taxon>Bacteria</taxon>
        <taxon>Candidatus Nomuraibacteriota</taxon>
    </lineage>
</organism>
<dbReference type="GO" id="GO:0005886">
    <property type="term" value="C:plasma membrane"/>
    <property type="evidence" value="ECO:0007669"/>
    <property type="project" value="UniProtKB-SubCell"/>
</dbReference>
<evidence type="ECO:0000256" key="2">
    <source>
        <dbReference type="ARBA" id="ARBA00022475"/>
    </source>
</evidence>
<dbReference type="Pfam" id="PF06271">
    <property type="entry name" value="RDD"/>
    <property type="match status" value="1"/>
</dbReference>
<dbReference type="PANTHER" id="PTHR36115">
    <property type="entry name" value="PROLINE-RICH ANTIGEN HOMOLOG-RELATED"/>
    <property type="match status" value="1"/>
</dbReference>